<proteinExistence type="predicted"/>
<feature type="domain" description="DUF8052" evidence="1">
    <location>
        <begin position="5"/>
        <end position="161"/>
    </location>
</feature>
<reference evidence="3" key="1">
    <citation type="submission" date="2016-10" db="EMBL/GenBank/DDBJ databases">
        <authorList>
            <person name="Varghese N."/>
            <person name="Submissions S."/>
        </authorList>
    </citation>
    <scope>NUCLEOTIDE SEQUENCE [LARGE SCALE GENOMIC DNA]</scope>
    <source>
        <strain evidence="3">DSM 13490</strain>
    </source>
</reference>
<evidence type="ECO:0000313" key="2">
    <source>
        <dbReference type="EMBL" id="SDY06667.1"/>
    </source>
</evidence>
<dbReference type="AlphaFoldDB" id="A0A1H3GU75"/>
<sequence>MDKVSYLAMLEQRHRHYFDVFKDYKIEKMTFDLYAECHVKTERTVLGFPLDSYESHDYRMVKCYDRPLLREIEGLCSWVTSHYDIWVNPRDDHMCTFLTLVVILSEKPASDVISFSKKVKHNRYFRFGLRGWCELRFLLVDLTSGRIWCNGSGKGVKEDFEVKPASSGFLEKILFWR</sequence>
<dbReference type="EMBL" id="FNPD01000010">
    <property type="protein sequence ID" value="SDY06667.1"/>
    <property type="molecule type" value="Genomic_DNA"/>
</dbReference>
<evidence type="ECO:0000313" key="3">
    <source>
        <dbReference type="Proteomes" id="UP000199266"/>
    </source>
</evidence>
<accession>A0A1H3GU75</accession>
<dbReference type="Pfam" id="PF26226">
    <property type="entry name" value="DUF8052"/>
    <property type="match status" value="1"/>
</dbReference>
<dbReference type="InterPro" id="IPR058365">
    <property type="entry name" value="DUF8052"/>
</dbReference>
<keyword evidence="3" id="KW-1185">Reference proteome</keyword>
<protein>
    <recommendedName>
        <fullName evidence="1">DUF8052 domain-containing protein</fullName>
    </recommendedName>
</protein>
<name>A0A1H3GU75_9BACT</name>
<gene>
    <name evidence="2" type="ORF">SAMN03080603_01650</name>
</gene>
<dbReference type="Proteomes" id="UP000199266">
    <property type="component" value="Unassembled WGS sequence"/>
</dbReference>
<evidence type="ECO:0000259" key="1">
    <source>
        <dbReference type="Pfam" id="PF26226"/>
    </source>
</evidence>
<organism evidence="2 3">
    <name type="scientific">Acetomicrobium thermoterrenum DSM 13490</name>
    <dbReference type="NCBI Taxonomy" id="1120987"/>
    <lineage>
        <taxon>Bacteria</taxon>
        <taxon>Thermotogati</taxon>
        <taxon>Synergistota</taxon>
        <taxon>Synergistia</taxon>
        <taxon>Synergistales</taxon>
        <taxon>Acetomicrobiaceae</taxon>
        <taxon>Acetomicrobium</taxon>
    </lineage>
</organism>
<dbReference type="RefSeq" id="WP_234945574.1">
    <property type="nucleotide sequence ID" value="NZ_FNPD01000010.1"/>
</dbReference>